<evidence type="ECO:0000313" key="4">
    <source>
        <dbReference type="Proteomes" id="UP001333110"/>
    </source>
</evidence>
<keyword evidence="1" id="KW-0732">Signal</keyword>
<name>A0AAN7N8P7_MYCAM</name>
<dbReference type="AlphaFoldDB" id="A0AAN7N8P7"/>
<evidence type="ECO:0000313" key="2">
    <source>
        <dbReference type="EMBL" id="KAK4805603.1"/>
    </source>
</evidence>
<evidence type="ECO:0000256" key="1">
    <source>
        <dbReference type="SAM" id="SignalP"/>
    </source>
</evidence>
<dbReference type="Proteomes" id="UP001333110">
    <property type="component" value="Unassembled WGS sequence"/>
</dbReference>
<organism evidence="3 4">
    <name type="scientific">Mycteria americana</name>
    <name type="common">Wood stork</name>
    <dbReference type="NCBI Taxonomy" id="33587"/>
    <lineage>
        <taxon>Eukaryota</taxon>
        <taxon>Metazoa</taxon>
        <taxon>Chordata</taxon>
        <taxon>Craniata</taxon>
        <taxon>Vertebrata</taxon>
        <taxon>Euteleostomi</taxon>
        <taxon>Archelosauria</taxon>
        <taxon>Archosauria</taxon>
        <taxon>Dinosauria</taxon>
        <taxon>Saurischia</taxon>
        <taxon>Theropoda</taxon>
        <taxon>Coelurosauria</taxon>
        <taxon>Aves</taxon>
        <taxon>Neognathae</taxon>
        <taxon>Neoaves</taxon>
        <taxon>Aequornithes</taxon>
        <taxon>Ciconiiformes</taxon>
        <taxon>Ciconiidae</taxon>
        <taxon>Mycteria</taxon>
    </lineage>
</organism>
<evidence type="ECO:0000313" key="3">
    <source>
        <dbReference type="EMBL" id="KAK4805613.1"/>
    </source>
</evidence>
<feature type="signal peptide" evidence="1">
    <location>
        <begin position="1"/>
        <end position="17"/>
    </location>
</feature>
<dbReference type="EMBL" id="JAUNZN010000068">
    <property type="protein sequence ID" value="KAK4805613.1"/>
    <property type="molecule type" value="Genomic_DNA"/>
</dbReference>
<comment type="caution">
    <text evidence="3">The sequence shown here is derived from an EMBL/GenBank/DDBJ whole genome shotgun (WGS) entry which is preliminary data.</text>
</comment>
<protein>
    <submittedName>
        <fullName evidence="3">Uncharacterized protein</fullName>
    </submittedName>
</protein>
<keyword evidence="4" id="KW-1185">Reference proteome</keyword>
<proteinExistence type="predicted"/>
<sequence length="95" mass="10831">MWEVMISVPWALWSVLTELLSVLQDQRLRQVFSCAAEDACIYPLALVLCTDVETEEFAALYKAQRFLRRPSLVMLSLVLRGLITLSETPETVSRV</sequence>
<dbReference type="EMBL" id="JAUNZN010000068">
    <property type="protein sequence ID" value="KAK4805603.1"/>
    <property type="molecule type" value="Genomic_DNA"/>
</dbReference>
<accession>A0AAN7N8P7</accession>
<gene>
    <name evidence="2" type="ORF">QYF61_016453</name>
    <name evidence="3" type="ORF">QYF61_016463</name>
</gene>
<feature type="chain" id="PRO_5044710771" evidence="1">
    <location>
        <begin position="18"/>
        <end position="95"/>
    </location>
</feature>
<reference evidence="3 4" key="1">
    <citation type="journal article" date="2023" name="J. Hered.">
        <title>Chromosome-level genome of the wood stork (Mycteria americana) provides insight into avian chromosome evolution.</title>
        <authorList>
            <person name="Flamio R. Jr."/>
            <person name="Ramstad K.M."/>
        </authorList>
    </citation>
    <scope>NUCLEOTIDE SEQUENCE [LARGE SCALE GENOMIC DNA]</scope>
    <source>
        <strain evidence="3">JAX WOST 10</strain>
    </source>
</reference>